<proteinExistence type="predicted"/>
<dbReference type="Gene3D" id="1.25.40.10">
    <property type="entry name" value="Tetratricopeptide repeat domain"/>
    <property type="match status" value="1"/>
</dbReference>
<dbReference type="Pfam" id="PF01381">
    <property type="entry name" value="HTH_3"/>
    <property type="match status" value="1"/>
</dbReference>
<dbReference type="SUPFAM" id="SSF47413">
    <property type="entry name" value="lambda repressor-like DNA-binding domains"/>
    <property type="match status" value="1"/>
</dbReference>
<dbReference type="RefSeq" id="WP_160201623.1">
    <property type="nucleotide sequence ID" value="NZ_QXWK01000011.1"/>
</dbReference>
<dbReference type="EMBL" id="QXWK01000011">
    <property type="protein sequence ID" value="NBH61337.1"/>
    <property type="molecule type" value="Genomic_DNA"/>
</dbReference>
<dbReference type="Gene3D" id="1.10.260.40">
    <property type="entry name" value="lambda repressor-like DNA-binding domains"/>
    <property type="match status" value="1"/>
</dbReference>
<gene>
    <name evidence="3" type="ORF">D0435_06695</name>
</gene>
<sequence length="375" mass="43192">MNILSFSENITCLRRERGMTQEQLADFLGVTKASISKWETKQSLPDILMLPKLAAFFDVTIDQLVGYEPQLSKEQIQGIYEELSEEFAIRERFEQTMSRSRKLVKQYYSCYRFLFYIGSLWINHFMLAESRKQQETILEDAIALFDHISSQSGDVGLCGDAQMMRATALLQLGKAADVVECLEETLSPYRLAVQSDGLLIQAYQMLGENEQADSFAQVSMYIHLIILMSDAVWRMSLRKDDRNFCMETIRRVDSLLEDWNKEMTHPNEAIYHMQAAVVYMCYSMHEEALNRLERYVKCIGSCEENGFRLCGDSYFDKMGDWFETLVQGGGAPRSKKVILESAAQIFQHPAFAPIQKEPRFLAIKRLLETIGGQER</sequence>
<dbReference type="PANTHER" id="PTHR46558:SF11">
    <property type="entry name" value="HTH-TYPE TRANSCRIPTIONAL REGULATOR XRE"/>
    <property type="match status" value="1"/>
</dbReference>
<evidence type="ECO:0000313" key="3">
    <source>
        <dbReference type="EMBL" id="NBH61337.1"/>
    </source>
</evidence>
<protein>
    <submittedName>
        <fullName evidence="3">XRE family transcriptional regulator</fullName>
    </submittedName>
</protein>
<keyword evidence="4" id="KW-1185">Reference proteome</keyword>
<dbReference type="InterPro" id="IPR010982">
    <property type="entry name" value="Lambda_DNA-bd_dom_sf"/>
</dbReference>
<dbReference type="InterPro" id="IPR001387">
    <property type="entry name" value="Cro/C1-type_HTH"/>
</dbReference>
<reference evidence="3 4" key="1">
    <citation type="submission" date="2018-08" db="EMBL/GenBank/DDBJ databases">
        <title>Murine metabolic-syndrome-specific gut microbial biobank.</title>
        <authorList>
            <person name="Liu C."/>
        </authorList>
    </citation>
    <scope>NUCLEOTIDE SEQUENCE [LARGE SCALE GENOMIC DNA]</scope>
    <source>
        <strain evidence="3 4">28</strain>
    </source>
</reference>
<dbReference type="SMART" id="SM00530">
    <property type="entry name" value="HTH_XRE"/>
    <property type="match status" value="1"/>
</dbReference>
<accession>A0A845QKW2</accession>
<dbReference type="CDD" id="cd00093">
    <property type="entry name" value="HTH_XRE"/>
    <property type="match status" value="1"/>
</dbReference>
<feature type="domain" description="HTH cro/C1-type" evidence="2">
    <location>
        <begin position="13"/>
        <end position="64"/>
    </location>
</feature>
<evidence type="ECO:0000256" key="1">
    <source>
        <dbReference type="ARBA" id="ARBA00023125"/>
    </source>
</evidence>
<dbReference type="InterPro" id="IPR011990">
    <property type="entry name" value="TPR-like_helical_dom_sf"/>
</dbReference>
<dbReference type="SUPFAM" id="SSF48452">
    <property type="entry name" value="TPR-like"/>
    <property type="match status" value="1"/>
</dbReference>
<dbReference type="AlphaFoldDB" id="A0A845QKW2"/>
<dbReference type="Proteomes" id="UP000446866">
    <property type="component" value="Unassembled WGS sequence"/>
</dbReference>
<organism evidence="3 4">
    <name type="scientific">Anaerotruncus colihominis</name>
    <dbReference type="NCBI Taxonomy" id="169435"/>
    <lineage>
        <taxon>Bacteria</taxon>
        <taxon>Bacillati</taxon>
        <taxon>Bacillota</taxon>
        <taxon>Clostridia</taxon>
        <taxon>Eubacteriales</taxon>
        <taxon>Oscillospiraceae</taxon>
        <taxon>Anaerotruncus</taxon>
    </lineage>
</organism>
<name>A0A845QKW2_9FIRM</name>
<dbReference type="PROSITE" id="PS50943">
    <property type="entry name" value="HTH_CROC1"/>
    <property type="match status" value="1"/>
</dbReference>
<dbReference type="GO" id="GO:0003677">
    <property type="term" value="F:DNA binding"/>
    <property type="evidence" value="ECO:0007669"/>
    <property type="project" value="UniProtKB-KW"/>
</dbReference>
<comment type="caution">
    <text evidence="3">The sequence shown here is derived from an EMBL/GenBank/DDBJ whole genome shotgun (WGS) entry which is preliminary data.</text>
</comment>
<dbReference type="PANTHER" id="PTHR46558">
    <property type="entry name" value="TRACRIPTIONAL REGULATORY PROTEIN-RELATED-RELATED"/>
    <property type="match status" value="1"/>
</dbReference>
<evidence type="ECO:0000259" key="2">
    <source>
        <dbReference type="PROSITE" id="PS50943"/>
    </source>
</evidence>
<keyword evidence="1" id="KW-0238">DNA-binding</keyword>
<evidence type="ECO:0000313" key="4">
    <source>
        <dbReference type="Proteomes" id="UP000446866"/>
    </source>
</evidence>